<dbReference type="GO" id="GO:0006261">
    <property type="term" value="P:DNA-templated DNA replication"/>
    <property type="evidence" value="ECO:0007669"/>
    <property type="project" value="TreeGrafter"/>
</dbReference>
<evidence type="ECO:0000256" key="3">
    <source>
        <dbReference type="ARBA" id="ARBA00022840"/>
    </source>
</evidence>
<keyword evidence="1" id="KW-0235">DNA replication</keyword>
<feature type="domain" description="ATPase AAA-type core" evidence="5">
    <location>
        <begin position="38"/>
        <end position="151"/>
    </location>
</feature>
<dbReference type="RefSeq" id="WP_175556971.1">
    <property type="nucleotide sequence ID" value="NZ_FQZQ01000033.1"/>
</dbReference>
<dbReference type="PANTHER" id="PTHR11669:SF20">
    <property type="entry name" value="REPLICATION FACTOR C SUBUNIT 4"/>
    <property type="match status" value="1"/>
</dbReference>
<dbReference type="Proteomes" id="UP000183982">
    <property type="component" value="Unassembled WGS sequence"/>
</dbReference>
<dbReference type="Pfam" id="PF00004">
    <property type="entry name" value="AAA"/>
    <property type="match status" value="1"/>
</dbReference>
<dbReference type="PANTHER" id="PTHR11669">
    <property type="entry name" value="REPLICATION FACTOR C / DNA POLYMERASE III GAMMA-TAU SUBUNIT"/>
    <property type="match status" value="1"/>
</dbReference>
<dbReference type="InterPro" id="IPR050238">
    <property type="entry name" value="DNA_Rep/Repair_Clamp_Loader"/>
</dbReference>
<feature type="region of interest" description="Disordered" evidence="4">
    <location>
        <begin position="205"/>
        <end position="224"/>
    </location>
</feature>
<dbReference type="SUPFAM" id="SSF52540">
    <property type="entry name" value="P-loop containing nucleoside triphosphate hydrolases"/>
    <property type="match status" value="1"/>
</dbReference>
<dbReference type="EMBL" id="FQZQ01000033">
    <property type="protein sequence ID" value="SHK49387.1"/>
    <property type="molecule type" value="Genomic_DNA"/>
</dbReference>
<sequence length="224" mass="25816">MIFQNKYAPQTFNDLIFPDRNTRQRIKEFACNERHGSLIFHGPYGTAKTTMARMVEQMRTSGLEYGSVDFYRAFDMQHETFKRISNTQVLQRRCGVEMPVTIVDEIDQVDKGLQYKFRWEIDMNCDQGCFVFTTNNLHNVDPGLVDRCDVVELPASNTQHWFDRARWILDKEGVTMSDGKLQALLDTCDGSIRDLMRALEDAVLRQPANTPTPPTPQLQVISSK</sequence>
<name>A0A1M6SXJ9_9RHOB</name>
<keyword evidence="3" id="KW-0067">ATP-binding</keyword>
<dbReference type="GO" id="GO:0003689">
    <property type="term" value="F:DNA clamp loader activity"/>
    <property type="evidence" value="ECO:0007669"/>
    <property type="project" value="TreeGrafter"/>
</dbReference>
<dbReference type="GO" id="GO:0005524">
    <property type="term" value="F:ATP binding"/>
    <property type="evidence" value="ECO:0007669"/>
    <property type="project" value="UniProtKB-KW"/>
</dbReference>
<evidence type="ECO:0000313" key="6">
    <source>
        <dbReference type="EMBL" id="SHK49387.1"/>
    </source>
</evidence>
<dbReference type="AlphaFoldDB" id="A0A1M6SXJ9"/>
<proteinExistence type="predicted"/>
<dbReference type="GO" id="GO:0016887">
    <property type="term" value="F:ATP hydrolysis activity"/>
    <property type="evidence" value="ECO:0007669"/>
    <property type="project" value="InterPro"/>
</dbReference>
<dbReference type="GO" id="GO:0006281">
    <property type="term" value="P:DNA repair"/>
    <property type="evidence" value="ECO:0007669"/>
    <property type="project" value="TreeGrafter"/>
</dbReference>
<evidence type="ECO:0000313" key="7">
    <source>
        <dbReference type="Proteomes" id="UP000183982"/>
    </source>
</evidence>
<reference evidence="7" key="1">
    <citation type="submission" date="2016-11" db="EMBL/GenBank/DDBJ databases">
        <authorList>
            <person name="Varghese N."/>
            <person name="Submissions S."/>
        </authorList>
    </citation>
    <scope>NUCLEOTIDE SEQUENCE [LARGE SCALE GENOMIC DNA]</scope>
    <source>
        <strain evidence="7">DSM 100564</strain>
    </source>
</reference>
<dbReference type="STRING" id="1470563.SAMN05444000_1339"/>
<evidence type="ECO:0000256" key="1">
    <source>
        <dbReference type="ARBA" id="ARBA00022705"/>
    </source>
</evidence>
<keyword evidence="7" id="KW-1185">Reference proteome</keyword>
<organism evidence="6 7">
    <name type="scientific">Shimia gijangensis</name>
    <dbReference type="NCBI Taxonomy" id="1470563"/>
    <lineage>
        <taxon>Bacteria</taxon>
        <taxon>Pseudomonadati</taxon>
        <taxon>Pseudomonadota</taxon>
        <taxon>Alphaproteobacteria</taxon>
        <taxon>Rhodobacterales</taxon>
        <taxon>Roseobacteraceae</taxon>
    </lineage>
</organism>
<dbReference type="Gene3D" id="3.40.50.300">
    <property type="entry name" value="P-loop containing nucleotide triphosphate hydrolases"/>
    <property type="match status" value="1"/>
</dbReference>
<dbReference type="InterPro" id="IPR027417">
    <property type="entry name" value="P-loop_NTPase"/>
</dbReference>
<evidence type="ECO:0000256" key="2">
    <source>
        <dbReference type="ARBA" id="ARBA00022741"/>
    </source>
</evidence>
<dbReference type="InterPro" id="IPR003959">
    <property type="entry name" value="ATPase_AAA_core"/>
</dbReference>
<protein>
    <submittedName>
        <fullName evidence="6">ATPase family associated with various cellular activities (AAA)</fullName>
    </submittedName>
</protein>
<evidence type="ECO:0000256" key="4">
    <source>
        <dbReference type="SAM" id="MobiDB-lite"/>
    </source>
</evidence>
<evidence type="ECO:0000259" key="5">
    <source>
        <dbReference type="Pfam" id="PF00004"/>
    </source>
</evidence>
<accession>A0A1M6SXJ9</accession>
<gene>
    <name evidence="6" type="ORF">SAMN05444000_1339</name>
</gene>
<keyword evidence="2" id="KW-0547">Nucleotide-binding</keyword>